<gene>
    <name evidence="1" type="ordered locus">HAH_4441</name>
</gene>
<dbReference type="Proteomes" id="UP000005629">
    <property type="component" value="Chromosome II"/>
</dbReference>
<sequence length="47" mass="5127">MPSLWTRSHLASIAGDVSSEFIEEYIDAQAGESSRNGPSQPRKFVSS</sequence>
<evidence type="ECO:0000313" key="1">
    <source>
        <dbReference type="EMBL" id="AEM59112.1"/>
    </source>
</evidence>
<organism evidence="1 2">
    <name type="scientific">Haloarcula hispanica (strain ATCC 33960 / DSM 4426 / JCM 8911 / NBRC 102182 / NCIMB 2187 / VKM B-1755)</name>
    <dbReference type="NCBI Taxonomy" id="634497"/>
    <lineage>
        <taxon>Archaea</taxon>
        <taxon>Methanobacteriati</taxon>
        <taxon>Methanobacteriota</taxon>
        <taxon>Stenosarchaea group</taxon>
        <taxon>Halobacteria</taxon>
        <taxon>Halobacteriales</taxon>
        <taxon>Haloarculaceae</taxon>
        <taxon>Haloarcula</taxon>
    </lineage>
</organism>
<protein>
    <recommendedName>
        <fullName evidence="3">Transposase</fullName>
    </recommendedName>
</protein>
<proteinExistence type="predicted"/>
<dbReference type="eggNOG" id="arCOG02759">
    <property type="taxonomic scope" value="Archaea"/>
</dbReference>
<evidence type="ECO:0000313" key="2">
    <source>
        <dbReference type="Proteomes" id="UP000005629"/>
    </source>
</evidence>
<dbReference type="EMBL" id="CP002922">
    <property type="protein sequence ID" value="AEM59112.1"/>
    <property type="molecule type" value="Genomic_DNA"/>
</dbReference>
<dbReference type="AlphaFoldDB" id="G0HZ61"/>
<dbReference type="KEGG" id="hhi:HAH_4441"/>
<dbReference type="HOGENOM" id="CLU_3162982_0_0_2"/>
<name>G0HZ61_HALHT</name>
<accession>G0HZ61</accession>
<reference evidence="1 2" key="1">
    <citation type="journal article" date="2011" name="J. Bacteriol.">
        <title>Complete genome sequence of Haloarcula hispanica, a model haloarchaeon for studying genetics, metabolism, and virus-host interaction.</title>
        <authorList>
            <person name="Liu H."/>
            <person name="Wu Z."/>
            <person name="Li M."/>
            <person name="Zhang F."/>
            <person name="Zheng H."/>
            <person name="Han J."/>
            <person name="Liu J."/>
            <person name="Zhou J."/>
            <person name="Wang S."/>
            <person name="Xiang H."/>
        </authorList>
    </citation>
    <scope>NUCLEOTIDE SEQUENCE [LARGE SCALE GENOMIC DNA]</scope>
    <source>
        <strain evidence="2">ATCC 33960 / DSM 4426 / JCM 8911 / NBRC 102182 / NCIMB 2187 / VKM B-1755</strain>
    </source>
</reference>
<evidence type="ECO:0008006" key="3">
    <source>
        <dbReference type="Google" id="ProtNLM"/>
    </source>
</evidence>